<evidence type="ECO:0000256" key="1">
    <source>
        <dbReference type="ARBA" id="ARBA00009080"/>
    </source>
</evidence>
<evidence type="ECO:0000313" key="8">
    <source>
        <dbReference type="Proteomes" id="UP000002274"/>
    </source>
</evidence>
<evidence type="ECO:0000259" key="6">
    <source>
        <dbReference type="Pfam" id="PF14833"/>
    </source>
</evidence>
<dbReference type="Pfam" id="PF14833">
    <property type="entry name" value="NAD_binding_11"/>
    <property type="match status" value="1"/>
</dbReference>
<keyword evidence="2 7" id="KW-0560">Oxidoreductase</keyword>
<dbReference type="GO" id="GO:0008442">
    <property type="term" value="F:3-hydroxyisobutyrate dehydrogenase activity"/>
    <property type="evidence" value="ECO:0007669"/>
    <property type="project" value="UniProtKB-EC"/>
</dbReference>
<dbReference type="PANTHER" id="PTHR43060:SF15">
    <property type="entry name" value="3-HYDROXYISOBUTYRATE DEHYDROGENASE-LIKE 1, MITOCHONDRIAL-RELATED"/>
    <property type="match status" value="1"/>
</dbReference>
<proteinExistence type="inferred from homology"/>
<dbReference type="InterPro" id="IPR013328">
    <property type="entry name" value="6PGD_dom2"/>
</dbReference>
<dbReference type="GO" id="GO:0050661">
    <property type="term" value="F:NADP binding"/>
    <property type="evidence" value="ECO:0007669"/>
    <property type="project" value="InterPro"/>
</dbReference>
<dbReference type="PIRSF" id="PIRSF000103">
    <property type="entry name" value="HIBADH"/>
    <property type="match status" value="1"/>
</dbReference>
<dbReference type="GO" id="GO:0051287">
    <property type="term" value="F:NAD binding"/>
    <property type="evidence" value="ECO:0007669"/>
    <property type="project" value="InterPro"/>
</dbReference>
<evidence type="ECO:0000259" key="5">
    <source>
        <dbReference type="Pfam" id="PF03446"/>
    </source>
</evidence>
<evidence type="ECO:0000313" key="7">
    <source>
        <dbReference type="EMBL" id="ABM79525.1"/>
    </source>
</evidence>
<dbReference type="InterPro" id="IPR029154">
    <property type="entry name" value="HIBADH-like_NADP-bd"/>
</dbReference>
<dbReference type="Pfam" id="PF03446">
    <property type="entry name" value="NAD_binding_2"/>
    <property type="match status" value="1"/>
</dbReference>
<comment type="similarity">
    <text evidence="1">Belongs to the HIBADH-related family.</text>
</comment>
<dbReference type="STRING" id="59922.P9303_27951"/>
<dbReference type="EC" id="1.1.1.60" evidence="7"/>
<evidence type="ECO:0000256" key="3">
    <source>
        <dbReference type="ARBA" id="ARBA00023027"/>
    </source>
</evidence>
<evidence type="ECO:0000256" key="4">
    <source>
        <dbReference type="PIRSR" id="PIRSR000103-1"/>
    </source>
</evidence>
<dbReference type="InterPro" id="IPR036291">
    <property type="entry name" value="NAD(P)-bd_dom_sf"/>
</dbReference>
<reference evidence="7 8" key="1">
    <citation type="journal article" date="2007" name="PLoS Genet.">
        <title>Patterns and implications of gene gain and loss in the evolution of Prochlorococcus.</title>
        <authorList>
            <person name="Kettler G.C."/>
            <person name="Martiny A.C."/>
            <person name="Huang K."/>
            <person name="Zucker J."/>
            <person name="Coleman M.L."/>
            <person name="Rodrigue S."/>
            <person name="Chen F."/>
            <person name="Lapidus A."/>
            <person name="Ferriera S."/>
            <person name="Johnson J."/>
            <person name="Steglich C."/>
            <person name="Church G.M."/>
            <person name="Richardson P."/>
            <person name="Chisholm S.W."/>
        </authorList>
    </citation>
    <scope>NUCLEOTIDE SEQUENCE [LARGE SCALE GENOMIC DNA]</scope>
    <source>
        <strain evidence="7 8">MIT 9303</strain>
    </source>
</reference>
<accession>A2CDG5</accession>
<dbReference type="KEGG" id="pmf:P9303_27951"/>
<organism evidence="7 8">
    <name type="scientific">Prochlorococcus marinus (strain MIT 9303)</name>
    <dbReference type="NCBI Taxonomy" id="59922"/>
    <lineage>
        <taxon>Bacteria</taxon>
        <taxon>Bacillati</taxon>
        <taxon>Cyanobacteriota</taxon>
        <taxon>Cyanophyceae</taxon>
        <taxon>Synechococcales</taxon>
        <taxon>Prochlorococcaceae</taxon>
        <taxon>Prochlorococcus</taxon>
    </lineage>
</organism>
<dbReference type="HOGENOM" id="CLU_035117_1_0_3"/>
<dbReference type="InterPro" id="IPR006115">
    <property type="entry name" value="6PGDH_NADP-bd"/>
</dbReference>
<sequence length="301" mass="31370">MSKAQLSPRSSLAFVGLGALGLPMAANLLAAGYELKVHSRSRAAELNLALKGSRPCSSPAEAAADSQALLICVSDDEAVEAVLFGSQGAASKLSSGAVVVDFSTIAPATSITLAERLAQQGVTYLDAPVTGGTEGARAGTLTVLVGGNTQALARVQPLLEVIGESIHHFGSVGRGQQVKALNQVLVAGSYAALAEAIALGQQLGLPMPEVITALQHGAAGSWALQHRSTAMLEDHYPLGFKLALHHKDLGIALETAERVGLQLPITSKVKSMEANLIELGHSEEDVSVLRRWFDQQQAEFQ</sequence>
<dbReference type="InterPro" id="IPR008927">
    <property type="entry name" value="6-PGluconate_DH-like_C_sf"/>
</dbReference>
<feature type="domain" description="3-hydroxyisobutyrate dehydrogenase-like NAD-binding" evidence="6">
    <location>
        <begin position="173"/>
        <end position="289"/>
    </location>
</feature>
<protein>
    <submittedName>
        <fullName evidence="7">Putative 3-hydroxyisobutyrate dehydrogenase</fullName>
        <ecNumber evidence="7">1.1.1.31</ecNumber>
        <ecNumber evidence="7">1.1.1.60</ecNumber>
    </submittedName>
</protein>
<dbReference type="BioCyc" id="PMAR59922:G1G80-2453-MONOMER"/>
<feature type="domain" description="6-phosphogluconate dehydrogenase NADP-binding" evidence="5">
    <location>
        <begin position="12"/>
        <end position="170"/>
    </location>
</feature>
<dbReference type="Gene3D" id="3.40.50.720">
    <property type="entry name" value="NAD(P)-binding Rossmann-like Domain"/>
    <property type="match status" value="1"/>
</dbReference>
<dbReference type="RefSeq" id="WP_011827367.1">
    <property type="nucleotide sequence ID" value="NC_008820.1"/>
</dbReference>
<dbReference type="Gene3D" id="1.10.1040.10">
    <property type="entry name" value="N-(1-d-carboxylethyl)-l-norvaline Dehydrogenase, domain 2"/>
    <property type="match status" value="1"/>
</dbReference>
<dbReference type="EC" id="1.1.1.31" evidence="7"/>
<dbReference type="AlphaFoldDB" id="A2CDG5"/>
<evidence type="ECO:0000256" key="2">
    <source>
        <dbReference type="ARBA" id="ARBA00023002"/>
    </source>
</evidence>
<dbReference type="SUPFAM" id="SSF48179">
    <property type="entry name" value="6-phosphogluconate dehydrogenase C-terminal domain-like"/>
    <property type="match status" value="1"/>
</dbReference>
<dbReference type="PANTHER" id="PTHR43060">
    <property type="entry name" value="3-HYDROXYISOBUTYRATE DEHYDROGENASE-LIKE 1, MITOCHONDRIAL-RELATED"/>
    <property type="match status" value="1"/>
</dbReference>
<name>A2CDG5_PROM3</name>
<dbReference type="GO" id="GO:0008679">
    <property type="term" value="F:2-hydroxy-3-oxopropionate reductase activity"/>
    <property type="evidence" value="ECO:0007669"/>
    <property type="project" value="UniProtKB-EC"/>
</dbReference>
<gene>
    <name evidence="7" type="primary">mmsB</name>
    <name evidence="7" type="ordered locus">P9303_27951</name>
</gene>
<dbReference type="SUPFAM" id="SSF51735">
    <property type="entry name" value="NAD(P)-binding Rossmann-fold domains"/>
    <property type="match status" value="1"/>
</dbReference>
<feature type="active site" evidence="4">
    <location>
        <position position="179"/>
    </location>
</feature>
<keyword evidence="3" id="KW-0520">NAD</keyword>
<dbReference type="Proteomes" id="UP000002274">
    <property type="component" value="Chromosome"/>
</dbReference>
<dbReference type="InterPro" id="IPR015815">
    <property type="entry name" value="HIBADH-related"/>
</dbReference>
<dbReference type="EMBL" id="CP000554">
    <property type="protein sequence ID" value="ABM79525.1"/>
    <property type="molecule type" value="Genomic_DNA"/>
</dbReference>